<accession>A0A2U1PQU6</accession>
<evidence type="ECO:0000256" key="8">
    <source>
        <dbReference type="ARBA" id="ARBA00022801"/>
    </source>
</evidence>
<dbReference type="Proteomes" id="UP000245207">
    <property type="component" value="Unassembled WGS sequence"/>
</dbReference>
<evidence type="ECO:0000256" key="10">
    <source>
        <dbReference type="ARBA" id="ARBA00022989"/>
    </source>
</evidence>
<comment type="subcellular location">
    <subcellularLocation>
        <location evidence="1">Mitochondrion outer membrane</location>
        <topology evidence="1">Single-pass type IV membrane protein</topology>
    </subcellularLocation>
</comment>
<protein>
    <submittedName>
        <fullName evidence="17">Rho GTPase</fullName>
    </submittedName>
</protein>
<dbReference type="SUPFAM" id="SSF47473">
    <property type="entry name" value="EF-hand"/>
    <property type="match status" value="1"/>
</dbReference>
<sequence>MTTLEKGNVKHNAQTTSQSRNDMRLRHTSISILPIQIRMYIYVVNVSLEGKAKLEEELKRADVIVLTYACDKPETLDRLQNFWIHEIRRLEVYHLSLIKSSQLISARMMDCSINRTRFTQPAPLYDLESQRLSRQCKKALERIFILCDHDMDMTLNDREFNELQVKCCDVPLQPSAVVELKRFVRKNLPGGLNEYGLTLPGFLFLHERLIENWQCDTTWIVLRKFGYNDDIELKREAPDQEQMKNYKAPKYGSASVDLVKSVKAAIEAEKTQLVKMRKDIEEDHERKKLELANEHERNKAELEAMRKEIDDHRDKLVEDAVRKLIEKLPPQVA</sequence>
<feature type="region of interest" description="Disordered" evidence="15">
    <location>
        <begin position="1"/>
        <end position="21"/>
    </location>
</feature>
<dbReference type="Gene3D" id="1.10.238.10">
    <property type="entry name" value="EF-hand"/>
    <property type="match status" value="1"/>
</dbReference>
<evidence type="ECO:0000313" key="18">
    <source>
        <dbReference type="Proteomes" id="UP000245207"/>
    </source>
</evidence>
<dbReference type="InterPro" id="IPR052266">
    <property type="entry name" value="Miro-EF-hand_domain"/>
</dbReference>
<dbReference type="InterPro" id="IPR011992">
    <property type="entry name" value="EF-hand-dom_pair"/>
</dbReference>
<dbReference type="STRING" id="35608.A0A2U1PQU6"/>
<keyword evidence="7" id="KW-1000">Mitochondrion outer membrane</keyword>
<keyword evidence="10" id="KW-1133">Transmembrane helix</keyword>
<gene>
    <name evidence="17" type="ORF">CTI12_AA124780</name>
</gene>
<keyword evidence="8" id="KW-0378">Hydrolase</keyword>
<dbReference type="PANTHER" id="PTHR46819:SF1">
    <property type="entry name" value="EF-HAND CALCIUM-BINDING DOMAIN-CONTAINING PROTEIN 7"/>
    <property type="match status" value="1"/>
</dbReference>
<dbReference type="GO" id="GO:0005525">
    <property type="term" value="F:GTP binding"/>
    <property type="evidence" value="ECO:0007669"/>
    <property type="project" value="UniProtKB-KW"/>
</dbReference>
<evidence type="ECO:0000259" key="16">
    <source>
        <dbReference type="Pfam" id="PF08356"/>
    </source>
</evidence>
<dbReference type="InterPro" id="IPR013567">
    <property type="entry name" value="EF_hand_assoc_2"/>
</dbReference>
<evidence type="ECO:0000313" key="17">
    <source>
        <dbReference type="EMBL" id="PWA88129.1"/>
    </source>
</evidence>
<evidence type="ECO:0000256" key="11">
    <source>
        <dbReference type="ARBA" id="ARBA00023128"/>
    </source>
</evidence>
<keyword evidence="6" id="KW-0547">Nucleotide-binding</keyword>
<evidence type="ECO:0000256" key="3">
    <source>
        <dbReference type="ARBA" id="ARBA00022692"/>
    </source>
</evidence>
<comment type="caution">
    <text evidence="17">The sequence shown here is derived from an EMBL/GenBank/DDBJ whole genome shotgun (WGS) entry which is preliminary data.</text>
</comment>
<evidence type="ECO:0000256" key="2">
    <source>
        <dbReference type="ARBA" id="ARBA00007981"/>
    </source>
</evidence>
<dbReference type="PANTHER" id="PTHR46819">
    <property type="entry name" value="EF-HAND CALCIUM-BINDING DOMAIN-CONTAINING PROTEIN 7"/>
    <property type="match status" value="1"/>
</dbReference>
<feature type="coiled-coil region" evidence="14">
    <location>
        <begin position="263"/>
        <end position="319"/>
    </location>
</feature>
<dbReference type="Pfam" id="PF08356">
    <property type="entry name" value="EF_assoc_2"/>
    <property type="match status" value="1"/>
</dbReference>
<name>A0A2U1PQU6_ARTAN</name>
<evidence type="ECO:0000256" key="13">
    <source>
        <dbReference type="ARBA" id="ARBA00023136"/>
    </source>
</evidence>
<keyword evidence="11" id="KW-0496">Mitochondrion</keyword>
<evidence type="ECO:0000256" key="1">
    <source>
        <dbReference type="ARBA" id="ARBA00004200"/>
    </source>
</evidence>
<feature type="compositionally biased region" description="Polar residues" evidence="15">
    <location>
        <begin position="1"/>
        <end position="20"/>
    </location>
</feature>
<keyword evidence="9" id="KW-0106">Calcium</keyword>
<keyword evidence="18" id="KW-1185">Reference proteome</keyword>
<dbReference type="GO" id="GO:0046872">
    <property type="term" value="F:metal ion binding"/>
    <property type="evidence" value="ECO:0007669"/>
    <property type="project" value="UniProtKB-KW"/>
</dbReference>
<keyword evidence="12" id="KW-0342">GTP-binding</keyword>
<reference evidence="17 18" key="1">
    <citation type="journal article" date="2018" name="Mol. Plant">
        <title>The genome of Artemisia annua provides insight into the evolution of Asteraceae family and artemisinin biosynthesis.</title>
        <authorList>
            <person name="Shen Q."/>
            <person name="Zhang L."/>
            <person name="Liao Z."/>
            <person name="Wang S."/>
            <person name="Yan T."/>
            <person name="Shi P."/>
            <person name="Liu M."/>
            <person name="Fu X."/>
            <person name="Pan Q."/>
            <person name="Wang Y."/>
            <person name="Lv Z."/>
            <person name="Lu X."/>
            <person name="Zhang F."/>
            <person name="Jiang W."/>
            <person name="Ma Y."/>
            <person name="Chen M."/>
            <person name="Hao X."/>
            <person name="Li L."/>
            <person name="Tang Y."/>
            <person name="Lv G."/>
            <person name="Zhou Y."/>
            <person name="Sun X."/>
            <person name="Brodelius P.E."/>
            <person name="Rose J.K.C."/>
            <person name="Tang K."/>
        </authorList>
    </citation>
    <scope>NUCLEOTIDE SEQUENCE [LARGE SCALE GENOMIC DNA]</scope>
    <source>
        <strain evidence="18">cv. Huhao1</strain>
        <tissue evidence="17">Leaf</tissue>
    </source>
</reference>
<feature type="domain" description="EF hand associated type-2" evidence="16">
    <location>
        <begin position="171"/>
        <end position="236"/>
    </location>
</feature>
<dbReference type="AlphaFoldDB" id="A0A2U1PQU6"/>
<dbReference type="EMBL" id="PKPP01000843">
    <property type="protein sequence ID" value="PWA88129.1"/>
    <property type="molecule type" value="Genomic_DNA"/>
</dbReference>
<keyword evidence="14" id="KW-0175">Coiled coil</keyword>
<evidence type="ECO:0000256" key="12">
    <source>
        <dbReference type="ARBA" id="ARBA00023134"/>
    </source>
</evidence>
<keyword evidence="3" id="KW-0812">Transmembrane</keyword>
<dbReference type="FunFam" id="1.10.238.10:FF:000011">
    <property type="entry name" value="Mitochondrial Rho GTPase"/>
    <property type="match status" value="1"/>
</dbReference>
<comment type="similarity">
    <text evidence="2">Belongs to the mitochondrial Rho GTPase family.</text>
</comment>
<evidence type="ECO:0000256" key="7">
    <source>
        <dbReference type="ARBA" id="ARBA00022787"/>
    </source>
</evidence>
<keyword evidence="5" id="KW-0677">Repeat</keyword>
<keyword evidence="4" id="KW-0479">Metal-binding</keyword>
<dbReference type="GO" id="GO:0005741">
    <property type="term" value="C:mitochondrial outer membrane"/>
    <property type="evidence" value="ECO:0007669"/>
    <property type="project" value="UniProtKB-SubCell"/>
</dbReference>
<evidence type="ECO:0000256" key="4">
    <source>
        <dbReference type="ARBA" id="ARBA00022723"/>
    </source>
</evidence>
<evidence type="ECO:0000256" key="5">
    <source>
        <dbReference type="ARBA" id="ARBA00022737"/>
    </source>
</evidence>
<dbReference type="OrthoDB" id="1736246at2759"/>
<evidence type="ECO:0000256" key="9">
    <source>
        <dbReference type="ARBA" id="ARBA00022837"/>
    </source>
</evidence>
<dbReference type="GO" id="GO:0016787">
    <property type="term" value="F:hydrolase activity"/>
    <property type="evidence" value="ECO:0007669"/>
    <property type="project" value="UniProtKB-KW"/>
</dbReference>
<evidence type="ECO:0000256" key="6">
    <source>
        <dbReference type="ARBA" id="ARBA00022741"/>
    </source>
</evidence>
<evidence type="ECO:0000256" key="14">
    <source>
        <dbReference type="SAM" id="Coils"/>
    </source>
</evidence>
<proteinExistence type="inferred from homology"/>
<evidence type="ECO:0000256" key="15">
    <source>
        <dbReference type="SAM" id="MobiDB-lite"/>
    </source>
</evidence>
<keyword evidence="13" id="KW-0472">Membrane</keyword>
<organism evidence="17 18">
    <name type="scientific">Artemisia annua</name>
    <name type="common">Sweet wormwood</name>
    <dbReference type="NCBI Taxonomy" id="35608"/>
    <lineage>
        <taxon>Eukaryota</taxon>
        <taxon>Viridiplantae</taxon>
        <taxon>Streptophyta</taxon>
        <taxon>Embryophyta</taxon>
        <taxon>Tracheophyta</taxon>
        <taxon>Spermatophyta</taxon>
        <taxon>Magnoliopsida</taxon>
        <taxon>eudicotyledons</taxon>
        <taxon>Gunneridae</taxon>
        <taxon>Pentapetalae</taxon>
        <taxon>asterids</taxon>
        <taxon>campanulids</taxon>
        <taxon>Asterales</taxon>
        <taxon>Asteraceae</taxon>
        <taxon>Asteroideae</taxon>
        <taxon>Anthemideae</taxon>
        <taxon>Artemisiinae</taxon>
        <taxon>Artemisia</taxon>
    </lineage>
</organism>